<keyword evidence="7" id="KW-1185">Reference proteome</keyword>
<evidence type="ECO:0000256" key="2">
    <source>
        <dbReference type="ARBA" id="ARBA00022692"/>
    </source>
</evidence>
<comment type="caution">
    <text evidence="6">The sequence shown here is derived from an EMBL/GenBank/DDBJ whole genome shotgun (WGS) entry which is preliminary data.</text>
</comment>
<accession>A0ABW5TSL7</accession>
<dbReference type="PIRSF" id="PIRSF030066">
    <property type="entry name" value="UCP030066"/>
    <property type="match status" value="1"/>
</dbReference>
<dbReference type="Pfam" id="PF13564">
    <property type="entry name" value="DoxX_2"/>
    <property type="match status" value="1"/>
</dbReference>
<protein>
    <submittedName>
        <fullName evidence="6">DoxX family protein</fullName>
    </submittedName>
</protein>
<feature type="transmembrane region" description="Helical" evidence="5">
    <location>
        <begin position="73"/>
        <end position="93"/>
    </location>
</feature>
<reference evidence="7" key="1">
    <citation type="journal article" date="2019" name="Int. J. Syst. Evol. Microbiol.">
        <title>The Global Catalogue of Microorganisms (GCM) 10K type strain sequencing project: providing services to taxonomists for standard genome sequencing and annotation.</title>
        <authorList>
            <consortium name="The Broad Institute Genomics Platform"/>
            <consortium name="The Broad Institute Genome Sequencing Center for Infectious Disease"/>
            <person name="Wu L."/>
            <person name="Ma J."/>
        </authorList>
    </citation>
    <scope>NUCLEOTIDE SEQUENCE [LARGE SCALE GENOMIC DNA]</scope>
    <source>
        <strain evidence="7">KCTC 42456</strain>
    </source>
</reference>
<evidence type="ECO:0000256" key="1">
    <source>
        <dbReference type="ARBA" id="ARBA00004141"/>
    </source>
</evidence>
<dbReference type="InterPro" id="IPR016944">
    <property type="entry name" value="UCP030066"/>
</dbReference>
<dbReference type="RefSeq" id="WP_379043313.1">
    <property type="nucleotide sequence ID" value="NZ_JBHSKW010000031.1"/>
</dbReference>
<dbReference type="Proteomes" id="UP001597546">
    <property type="component" value="Unassembled WGS sequence"/>
</dbReference>
<sequence>MAKRNKIIYWVATIWLSLGMVSTGIVQLIQMEEEVQKMNTLGYPSYFLIIIGVWKILGVIAVLVPKYPLVKEWAYAGFFFLMTGAIFTHLAVADKAVEYFGPTLLLVLTIVSWYFRPADRKLINSQL</sequence>
<feature type="transmembrane region" description="Helical" evidence="5">
    <location>
        <begin position="7"/>
        <end position="29"/>
    </location>
</feature>
<evidence type="ECO:0000256" key="4">
    <source>
        <dbReference type="ARBA" id="ARBA00023136"/>
    </source>
</evidence>
<evidence type="ECO:0000256" key="5">
    <source>
        <dbReference type="SAM" id="Phobius"/>
    </source>
</evidence>
<proteinExistence type="predicted"/>
<organism evidence="6 7">
    <name type="scientific">Pedobacter alpinus</name>
    <dbReference type="NCBI Taxonomy" id="1590643"/>
    <lineage>
        <taxon>Bacteria</taxon>
        <taxon>Pseudomonadati</taxon>
        <taxon>Bacteroidota</taxon>
        <taxon>Sphingobacteriia</taxon>
        <taxon>Sphingobacteriales</taxon>
        <taxon>Sphingobacteriaceae</taxon>
        <taxon>Pedobacter</taxon>
    </lineage>
</organism>
<keyword evidence="3 5" id="KW-1133">Transmembrane helix</keyword>
<feature type="transmembrane region" description="Helical" evidence="5">
    <location>
        <begin position="99"/>
        <end position="115"/>
    </location>
</feature>
<evidence type="ECO:0000313" key="7">
    <source>
        <dbReference type="Proteomes" id="UP001597546"/>
    </source>
</evidence>
<feature type="transmembrane region" description="Helical" evidence="5">
    <location>
        <begin position="41"/>
        <end position="64"/>
    </location>
</feature>
<dbReference type="InterPro" id="IPR032808">
    <property type="entry name" value="DoxX"/>
</dbReference>
<evidence type="ECO:0000256" key="3">
    <source>
        <dbReference type="ARBA" id="ARBA00022989"/>
    </source>
</evidence>
<keyword evidence="4 5" id="KW-0472">Membrane</keyword>
<gene>
    <name evidence="6" type="ORF">ACFSSE_08845</name>
</gene>
<comment type="subcellular location">
    <subcellularLocation>
        <location evidence="1">Membrane</location>
        <topology evidence="1">Multi-pass membrane protein</topology>
    </subcellularLocation>
</comment>
<dbReference type="EMBL" id="JBHULV010000027">
    <property type="protein sequence ID" value="MFD2731813.1"/>
    <property type="molecule type" value="Genomic_DNA"/>
</dbReference>
<keyword evidence="2 5" id="KW-0812">Transmembrane</keyword>
<name>A0ABW5TSL7_9SPHI</name>
<evidence type="ECO:0000313" key="6">
    <source>
        <dbReference type="EMBL" id="MFD2731813.1"/>
    </source>
</evidence>